<keyword evidence="4" id="KW-0808">Transferase</keyword>
<evidence type="ECO:0000256" key="10">
    <source>
        <dbReference type="ARBA" id="ARBA00023209"/>
    </source>
</evidence>
<dbReference type="AlphaFoldDB" id="A0A086KXG4"/>
<evidence type="ECO:0000256" key="1">
    <source>
        <dbReference type="ARBA" id="ARBA00004477"/>
    </source>
</evidence>
<name>A0A086KXG4_TOXGO</name>
<accession>A0A086KXG4</accession>
<dbReference type="VEuPathDB" id="ToxoDB:TGDOM2_273540"/>
<feature type="region of interest" description="Disordered" evidence="13">
    <location>
        <begin position="133"/>
        <end position="175"/>
    </location>
</feature>
<feature type="transmembrane region" description="Helical" evidence="14">
    <location>
        <begin position="230"/>
        <end position="251"/>
    </location>
</feature>
<comment type="pathway">
    <text evidence="2">Lipid metabolism.</text>
</comment>
<evidence type="ECO:0000256" key="3">
    <source>
        <dbReference type="ARBA" id="ARBA00022516"/>
    </source>
</evidence>
<keyword evidence="8" id="KW-0443">Lipid metabolism</keyword>
<gene>
    <name evidence="15" type="ORF">TGDOM2_273540</name>
</gene>
<evidence type="ECO:0000313" key="15">
    <source>
        <dbReference type="EMBL" id="KFG49082.1"/>
    </source>
</evidence>
<feature type="compositionally biased region" description="Polar residues" evidence="13">
    <location>
        <begin position="23"/>
        <end position="33"/>
    </location>
</feature>
<comment type="subcellular location">
    <subcellularLocation>
        <location evidence="1">Endoplasmic reticulum membrane</location>
        <topology evidence="1">Multi-pass membrane protein</topology>
    </subcellularLocation>
</comment>
<keyword evidence="5 14" id="KW-0812">Transmembrane</keyword>
<reference evidence="15 16" key="1">
    <citation type="submission" date="2014-02" db="EMBL/GenBank/DDBJ databases">
        <authorList>
            <person name="Sibley D."/>
            <person name="Venepally P."/>
            <person name="Karamycheva S."/>
            <person name="Hadjithomas M."/>
            <person name="Khan A."/>
            <person name="Brunk B."/>
            <person name="Roos D."/>
            <person name="Caler E."/>
            <person name="Lorenzi H."/>
        </authorList>
    </citation>
    <scope>NUCLEOTIDE SEQUENCE [LARGE SCALE GENOMIC DNA]</scope>
    <source>
        <strain evidence="15 16">GAB2-2007-GAL-DOM2</strain>
    </source>
</reference>
<dbReference type="Proteomes" id="UP000028837">
    <property type="component" value="Unassembled WGS sequence"/>
</dbReference>
<feature type="transmembrane region" description="Helical" evidence="14">
    <location>
        <begin position="507"/>
        <end position="526"/>
    </location>
</feature>
<feature type="transmembrane region" description="Helical" evidence="14">
    <location>
        <begin position="348"/>
        <end position="370"/>
    </location>
</feature>
<evidence type="ECO:0000256" key="6">
    <source>
        <dbReference type="ARBA" id="ARBA00022824"/>
    </source>
</evidence>
<evidence type="ECO:0000256" key="13">
    <source>
        <dbReference type="SAM" id="MobiDB-lite"/>
    </source>
</evidence>
<dbReference type="GO" id="GO:0006659">
    <property type="term" value="P:phosphatidylserine biosynthetic process"/>
    <property type="evidence" value="ECO:0007669"/>
    <property type="project" value="InterPro"/>
</dbReference>
<dbReference type="PANTHER" id="PTHR15362:SF7">
    <property type="entry name" value="PHOSPHATIDYLSERINE SYNTHASE 2"/>
    <property type="match status" value="1"/>
</dbReference>
<dbReference type="InterPro" id="IPR004277">
    <property type="entry name" value="PSS"/>
</dbReference>
<organism evidence="15 16">
    <name type="scientific">Toxoplasma gondii GAB2-2007-GAL-DOM2</name>
    <dbReference type="NCBI Taxonomy" id="1130820"/>
    <lineage>
        <taxon>Eukaryota</taxon>
        <taxon>Sar</taxon>
        <taxon>Alveolata</taxon>
        <taxon>Apicomplexa</taxon>
        <taxon>Conoidasida</taxon>
        <taxon>Coccidia</taxon>
        <taxon>Eucoccidiorida</taxon>
        <taxon>Eimeriorina</taxon>
        <taxon>Sarcocystidae</taxon>
        <taxon>Toxoplasma</taxon>
    </lineage>
</organism>
<evidence type="ECO:0000256" key="2">
    <source>
        <dbReference type="ARBA" id="ARBA00005189"/>
    </source>
</evidence>
<dbReference type="Pfam" id="PF03034">
    <property type="entry name" value="PSS"/>
    <property type="match status" value="1"/>
</dbReference>
<keyword evidence="10" id="KW-0594">Phospholipid biosynthesis</keyword>
<protein>
    <submittedName>
        <fullName evidence="15">Putative phosphatidylserine synthase</fullName>
    </submittedName>
</protein>
<feature type="transmembrane region" description="Helical" evidence="14">
    <location>
        <begin position="202"/>
        <end position="218"/>
    </location>
</feature>
<feature type="transmembrane region" description="Helical" evidence="14">
    <location>
        <begin position="410"/>
        <end position="434"/>
    </location>
</feature>
<dbReference type="GO" id="GO:0005789">
    <property type="term" value="C:endoplasmic reticulum membrane"/>
    <property type="evidence" value="ECO:0007669"/>
    <property type="project" value="UniProtKB-SubCell"/>
</dbReference>
<keyword evidence="6" id="KW-0256">Endoplasmic reticulum</keyword>
<comment type="pathway">
    <text evidence="12">Phospholipid metabolism.</text>
</comment>
<dbReference type="GO" id="GO:0106245">
    <property type="term" value="F:L-serine-phosphatidylethanolamine phosphatidyltransferase activity"/>
    <property type="evidence" value="ECO:0007669"/>
    <property type="project" value="InterPro"/>
</dbReference>
<evidence type="ECO:0000256" key="8">
    <source>
        <dbReference type="ARBA" id="ARBA00023098"/>
    </source>
</evidence>
<keyword evidence="3" id="KW-0444">Lipid biosynthesis</keyword>
<proteinExistence type="predicted"/>
<evidence type="ECO:0000256" key="12">
    <source>
        <dbReference type="ARBA" id="ARBA00025707"/>
    </source>
</evidence>
<keyword evidence="7 14" id="KW-1133">Transmembrane helix</keyword>
<keyword evidence="9 14" id="KW-0472">Membrane</keyword>
<evidence type="ECO:0000256" key="7">
    <source>
        <dbReference type="ARBA" id="ARBA00022989"/>
    </source>
</evidence>
<dbReference type="OrthoDB" id="10265393at2759"/>
<sequence length="614" mass="68153">MQLPSRKESGTPNNAASPGSLKSARTTRASSPSMAECSPRVLVNCGVAPTEQGAHGEHKSLEVSTDNSACKEPRRMLWGSILILSLLLLGFWDQLFPPSQMKDVVRSVHEGAGKPGDVAGSAELPAERCVEGEWKRDKGGESAPGDDPACQKGATQATPRPSEEHAGAAKPTPATPSVFSSLLGDWSSPVSSSPKSANVRRVVLALLILVCMYCFIQARDCSLVLPHPGFWRVVHGMCVVHLIVMVVLLVVDEETGRHALELLFPEIAGKREEIFAGTLVVDCRINASTIHRQLTSVWFVSHVVGWLVKMVILRHWGFCLIYSLCFELGELSFHWLVPELCECWWDSIFIDALLSNVCGMFLGVLFMKLVNLCQYDWLGRYPQDQNVSISLTPFASEASDWSFYKTPRHLFMSIVLLMICLFSELNVFFLMAALDIPAAHYSNPLRTLYIALLGVAAAAEHYEFTTNRRDRIGRNKWLLIIILFVEWLVCAKYGARRYAAGLPPPDIFVPWIVSSILFSLWCYCYYTTADLRTDSGKGKLLAKSPGGKGAGDESANLAAESKMTKRSAKQCPAASWQDRIKLLVLTLPPQACFMPLLYLSKFYFFDYVKIERSQ</sequence>
<feature type="transmembrane region" description="Helical" evidence="14">
    <location>
        <begin position="477"/>
        <end position="495"/>
    </location>
</feature>
<evidence type="ECO:0000256" key="9">
    <source>
        <dbReference type="ARBA" id="ARBA00023136"/>
    </source>
</evidence>
<feature type="region of interest" description="Disordered" evidence="13">
    <location>
        <begin position="1"/>
        <end position="36"/>
    </location>
</feature>
<evidence type="ECO:0000256" key="4">
    <source>
        <dbReference type="ARBA" id="ARBA00022679"/>
    </source>
</evidence>
<keyword evidence="11" id="KW-1208">Phospholipid metabolism</keyword>
<evidence type="ECO:0000256" key="14">
    <source>
        <dbReference type="SAM" id="Phobius"/>
    </source>
</evidence>
<feature type="transmembrane region" description="Helical" evidence="14">
    <location>
        <begin position="316"/>
        <end position="336"/>
    </location>
</feature>
<evidence type="ECO:0000256" key="11">
    <source>
        <dbReference type="ARBA" id="ARBA00023264"/>
    </source>
</evidence>
<dbReference type="EMBL" id="AHZU02000049">
    <property type="protein sequence ID" value="KFG49082.1"/>
    <property type="molecule type" value="Genomic_DNA"/>
</dbReference>
<dbReference type="PANTHER" id="PTHR15362">
    <property type="entry name" value="PHOSPHATIDYLINOSITOL SYNTHASE"/>
    <property type="match status" value="1"/>
</dbReference>
<evidence type="ECO:0000256" key="5">
    <source>
        <dbReference type="ARBA" id="ARBA00022692"/>
    </source>
</evidence>
<feature type="transmembrane region" description="Helical" evidence="14">
    <location>
        <begin position="446"/>
        <end position="465"/>
    </location>
</feature>
<evidence type="ECO:0000313" key="16">
    <source>
        <dbReference type="Proteomes" id="UP000028837"/>
    </source>
</evidence>
<comment type="caution">
    <text evidence="15">The sequence shown here is derived from an EMBL/GenBank/DDBJ whole genome shotgun (WGS) entry which is preliminary data.</text>
</comment>